<dbReference type="InterPro" id="IPR024480">
    <property type="entry name" value="DUF3868"/>
</dbReference>
<feature type="chain" id="PRO_5039482917" evidence="1">
    <location>
        <begin position="21"/>
        <end position="466"/>
    </location>
</feature>
<comment type="caution">
    <text evidence="3">The sequence shown here is derived from an EMBL/GenBank/DDBJ whole genome shotgun (WGS) entry which is preliminary data.</text>
</comment>
<dbReference type="Gene3D" id="3.30.1330.60">
    <property type="entry name" value="OmpA-like domain"/>
    <property type="match status" value="1"/>
</dbReference>
<keyword evidence="1" id="KW-0732">Signal</keyword>
<evidence type="ECO:0000256" key="1">
    <source>
        <dbReference type="SAM" id="SignalP"/>
    </source>
</evidence>
<dbReference type="InterPro" id="IPR011990">
    <property type="entry name" value="TPR-like_helical_dom_sf"/>
</dbReference>
<feature type="signal peptide" evidence="1">
    <location>
        <begin position="1"/>
        <end position="20"/>
    </location>
</feature>
<evidence type="ECO:0000313" key="4">
    <source>
        <dbReference type="Proteomes" id="UP000810252"/>
    </source>
</evidence>
<dbReference type="SUPFAM" id="SSF103088">
    <property type="entry name" value="OmpA-like"/>
    <property type="match status" value="1"/>
</dbReference>
<dbReference type="EMBL" id="JADIMQ010000117">
    <property type="protein sequence ID" value="MBO8449253.1"/>
    <property type="molecule type" value="Genomic_DNA"/>
</dbReference>
<proteinExistence type="predicted"/>
<reference evidence="3" key="2">
    <citation type="journal article" date="2021" name="PeerJ">
        <title>Extensive microbial diversity within the chicken gut microbiome revealed by metagenomics and culture.</title>
        <authorList>
            <person name="Gilroy R."/>
            <person name="Ravi A."/>
            <person name="Getino M."/>
            <person name="Pursley I."/>
            <person name="Horton D.L."/>
            <person name="Alikhan N.F."/>
            <person name="Baker D."/>
            <person name="Gharbi K."/>
            <person name="Hall N."/>
            <person name="Watson M."/>
            <person name="Adriaenssens E.M."/>
            <person name="Foster-Nyarko E."/>
            <person name="Jarju S."/>
            <person name="Secka A."/>
            <person name="Antonio M."/>
            <person name="Oren A."/>
            <person name="Chaudhuri R.R."/>
            <person name="La Ragione R."/>
            <person name="Hildebrand F."/>
            <person name="Pallen M.J."/>
        </authorList>
    </citation>
    <scope>NUCLEOTIDE SEQUENCE</scope>
    <source>
        <strain evidence="3">20514</strain>
    </source>
</reference>
<dbReference type="AlphaFoldDB" id="A0A9D9HGC9"/>
<sequence>MKKILYTILPLLFMAAGADAQTTILDGQVTVGATDVYLNGDKVFVSFSLDVSGLKVKSNREVILTPELRDTAGNVSRLPEIWLVGRNRYFYQQRNGTAAEGKYFYRKKKLSSVLYEVSVPYEPWMKYADLAVSNEVCGCSELLTSGENMLYSPFVPMFVYVSPPVEMTKVRDITGSAFIDFPVSQTVIYPEYRDNPAELAKIRSTIDAVENDPDARIVGISIKGFASPESPYSNNTRLAKGRTEALMEYVREQYGFPAEIFSTSYEPEDWEGLRDFVAASSLPDRDAILELIDRDMDPDLKEREIKENHRSSYEYLLQICYPALRHSDYEVKYVLRTYTDVEEMKRLLETTPGKLNLYEMYQIASTYEEGSDEYNELVEIMVHLFPNDEVANLNAANVAMYKEDLESAEKYLGKAGQGPEAVYARGLLAALKGDYATAEQYVTEAGEQGVAEAAECLERIRRAALE</sequence>
<accession>A0A9D9HGC9</accession>
<dbReference type="SUPFAM" id="SSF48452">
    <property type="entry name" value="TPR-like"/>
    <property type="match status" value="1"/>
</dbReference>
<evidence type="ECO:0000313" key="3">
    <source>
        <dbReference type="EMBL" id="MBO8449253.1"/>
    </source>
</evidence>
<feature type="domain" description="DUF3868" evidence="2">
    <location>
        <begin position="14"/>
        <end position="95"/>
    </location>
</feature>
<name>A0A9D9HGC9_9BACT</name>
<dbReference type="Gene3D" id="1.25.40.10">
    <property type="entry name" value="Tetratricopeptide repeat domain"/>
    <property type="match status" value="1"/>
</dbReference>
<protein>
    <submittedName>
        <fullName evidence="3">DUF3868 domain-containing protein</fullName>
    </submittedName>
</protein>
<dbReference type="Pfam" id="PF12984">
    <property type="entry name" value="DUF3868"/>
    <property type="match status" value="1"/>
</dbReference>
<evidence type="ECO:0000259" key="2">
    <source>
        <dbReference type="Pfam" id="PF12984"/>
    </source>
</evidence>
<dbReference type="Proteomes" id="UP000810252">
    <property type="component" value="Unassembled WGS sequence"/>
</dbReference>
<reference evidence="3" key="1">
    <citation type="submission" date="2020-10" db="EMBL/GenBank/DDBJ databases">
        <authorList>
            <person name="Gilroy R."/>
        </authorList>
    </citation>
    <scope>NUCLEOTIDE SEQUENCE</scope>
    <source>
        <strain evidence="3">20514</strain>
    </source>
</reference>
<dbReference type="InterPro" id="IPR036737">
    <property type="entry name" value="OmpA-like_sf"/>
</dbReference>
<gene>
    <name evidence="3" type="ORF">IAC29_08290</name>
</gene>
<organism evidence="3 4">
    <name type="scientific">Candidatus Cryptobacteroides merdigallinarum</name>
    <dbReference type="NCBI Taxonomy" id="2840770"/>
    <lineage>
        <taxon>Bacteria</taxon>
        <taxon>Pseudomonadati</taxon>
        <taxon>Bacteroidota</taxon>
        <taxon>Bacteroidia</taxon>
        <taxon>Bacteroidales</taxon>
        <taxon>Candidatus Cryptobacteroides</taxon>
    </lineage>
</organism>